<dbReference type="InterPro" id="IPR053134">
    <property type="entry name" value="RNA-dir_DNA_polymerase"/>
</dbReference>
<evidence type="ECO:0008006" key="3">
    <source>
        <dbReference type="Google" id="ProtNLM"/>
    </source>
</evidence>
<dbReference type="PANTHER" id="PTHR24559:SF457">
    <property type="entry name" value="RNA-DIRECTED DNA POLYMERASE HOMOLOG"/>
    <property type="match status" value="1"/>
</dbReference>
<dbReference type="SUPFAM" id="SSF56672">
    <property type="entry name" value="DNA/RNA polymerases"/>
    <property type="match status" value="1"/>
</dbReference>
<name>A0A371EFI3_MUCPR</name>
<organism evidence="1 2">
    <name type="scientific">Mucuna pruriens</name>
    <name type="common">Velvet bean</name>
    <name type="synonym">Dolichos pruriens</name>
    <dbReference type="NCBI Taxonomy" id="157652"/>
    <lineage>
        <taxon>Eukaryota</taxon>
        <taxon>Viridiplantae</taxon>
        <taxon>Streptophyta</taxon>
        <taxon>Embryophyta</taxon>
        <taxon>Tracheophyta</taxon>
        <taxon>Spermatophyta</taxon>
        <taxon>Magnoliopsida</taxon>
        <taxon>eudicotyledons</taxon>
        <taxon>Gunneridae</taxon>
        <taxon>Pentapetalae</taxon>
        <taxon>rosids</taxon>
        <taxon>fabids</taxon>
        <taxon>Fabales</taxon>
        <taxon>Fabaceae</taxon>
        <taxon>Papilionoideae</taxon>
        <taxon>50 kb inversion clade</taxon>
        <taxon>NPAAA clade</taxon>
        <taxon>indigoferoid/millettioid clade</taxon>
        <taxon>Phaseoleae</taxon>
        <taxon>Mucuna</taxon>
    </lineage>
</organism>
<feature type="non-terminal residue" evidence="1">
    <location>
        <position position="1"/>
    </location>
</feature>
<dbReference type="Gene3D" id="3.30.70.270">
    <property type="match status" value="2"/>
</dbReference>
<protein>
    <recommendedName>
        <fullName evidence="3">Reverse transcriptase domain-containing protein</fullName>
    </recommendedName>
</protein>
<dbReference type="Proteomes" id="UP000257109">
    <property type="component" value="Unassembled WGS sequence"/>
</dbReference>
<evidence type="ECO:0000313" key="2">
    <source>
        <dbReference type="Proteomes" id="UP000257109"/>
    </source>
</evidence>
<dbReference type="EMBL" id="QJKJ01014220">
    <property type="protein sequence ID" value="RDX64805.1"/>
    <property type="molecule type" value="Genomic_DNA"/>
</dbReference>
<comment type="caution">
    <text evidence="1">The sequence shown here is derived from an EMBL/GenBank/DDBJ whole genome shotgun (WGS) entry which is preliminary data.</text>
</comment>
<evidence type="ECO:0000313" key="1">
    <source>
        <dbReference type="EMBL" id="RDX64805.1"/>
    </source>
</evidence>
<keyword evidence="2" id="KW-1185">Reference proteome</keyword>
<dbReference type="InterPro" id="IPR043502">
    <property type="entry name" value="DNA/RNA_pol_sf"/>
</dbReference>
<accession>A0A371EFI3</accession>
<reference evidence="1" key="1">
    <citation type="submission" date="2018-05" db="EMBL/GenBank/DDBJ databases">
        <title>Draft genome of Mucuna pruriens seed.</title>
        <authorList>
            <person name="Nnadi N.E."/>
            <person name="Vos R."/>
            <person name="Hasami M.H."/>
            <person name="Devisetty U.K."/>
            <person name="Aguiy J.C."/>
        </authorList>
    </citation>
    <scope>NUCLEOTIDE SEQUENCE [LARGE SCALE GENOMIC DNA]</scope>
    <source>
        <strain evidence="1">JCA_2017</strain>
    </source>
</reference>
<dbReference type="PANTHER" id="PTHR24559">
    <property type="entry name" value="TRANSPOSON TY3-I GAG-POL POLYPROTEIN"/>
    <property type="match status" value="1"/>
</dbReference>
<dbReference type="InterPro" id="IPR043128">
    <property type="entry name" value="Rev_trsase/Diguanyl_cyclase"/>
</dbReference>
<dbReference type="OrthoDB" id="1745495at2759"/>
<sequence>MKLDVALKIKEEVEKQWNARFLVVVEYPQWVANIVPMPKKNGKVRICVGYRDLKRASPKDNFLLPYTDVLIDNMAQHAYFSFMDDFSSYNQIKMAPKDRKKTMFITTWETFFYKKYKLRLNLAKCTFDVKSGKLLGFIVNKREIKVDPNKIKAIREISTPKIESEM</sequence>
<dbReference type="AlphaFoldDB" id="A0A371EFI3"/>
<gene>
    <name evidence="1" type="ORF">CR513_56588</name>
</gene>
<dbReference type="Gene3D" id="3.10.10.10">
    <property type="entry name" value="HIV Type 1 Reverse Transcriptase, subunit A, domain 1"/>
    <property type="match status" value="1"/>
</dbReference>
<dbReference type="CDD" id="cd01647">
    <property type="entry name" value="RT_LTR"/>
    <property type="match status" value="1"/>
</dbReference>
<proteinExistence type="predicted"/>